<dbReference type="Proteomes" id="UP001630127">
    <property type="component" value="Unassembled WGS sequence"/>
</dbReference>
<evidence type="ECO:0000256" key="2">
    <source>
        <dbReference type="SAM" id="Phobius"/>
    </source>
</evidence>
<sequence length="172" mass="19382">MASNGMNSKLVAEPNQMAKTENGKKDDLQGTMMQPIFCLLPIPSIVLIVFGNSTDGDKCSRKMSTHLQAIGYEEPLPKIDQNRGKHGSARVKDKENEGLLLIDGKIATRRGVPPKTEQNSSKGTHRKAKLMPAIRSPCFELSNLCRWTLWLERGISVRGMKTRKWIWELMIY</sequence>
<accession>A0ABD3AU09</accession>
<keyword evidence="2" id="KW-0812">Transmembrane</keyword>
<feature type="region of interest" description="Disordered" evidence="1">
    <location>
        <begin position="1"/>
        <end position="27"/>
    </location>
</feature>
<feature type="transmembrane region" description="Helical" evidence="2">
    <location>
        <begin position="32"/>
        <end position="53"/>
    </location>
</feature>
<protein>
    <submittedName>
        <fullName evidence="3">Uncharacterized protein</fullName>
    </submittedName>
</protein>
<keyword evidence="2" id="KW-1133">Transmembrane helix</keyword>
<evidence type="ECO:0000256" key="1">
    <source>
        <dbReference type="SAM" id="MobiDB-lite"/>
    </source>
</evidence>
<reference evidence="3 4" key="1">
    <citation type="submission" date="2024-11" db="EMBL/GenBank/DDBJ databases">
        <title>A near-complete genome assembly of Cinchona calisaya.</title>
        <authorList>
            <person name="Lian D.C."/>
            <person name="Zhao X.W."/>
            <person name="Wei L."/>
        </authorList>
    </citation>
    <scope>NUCLEOTIDE SEQUENCE [LARGE SCALE GENOMIC DNA]</scope>
    <source>
        <tissue evidence="3">Nenye</tissue>
    </source>
</reference>
<proteinExistence type="predicted"/>
<evidence type="ECO:0000313" key="3">
    <source>
        <dbReference type="EMBL" id="KAL3534704.1"/>
    </source>
</evidence>
<comment type="caution">
    <text evidence="3">The sequence shown here is derived from an EMBL/GenBank/DDBJ whole genome shotgun (WGS) entry which is preliminary data.</text>
</comment>
<organism evidence="3 4">
    <name type="scientific">Cinchona calisaya</name>
    <dbReference type="NCBI Taxonomy" id="153742"/>
    <lineage>
        <taxon>Eukaryota</taxon>
        <taxon>Viridiplantae</taxon>
        <taxon>Streptophyta</taxon>
        <taxon>Embryophyta</taxon>
        <taxon>Tracheophyta</taxon>
        <taxon>Spermatophyta</taxon>
        <taxon>Magnoliopsida</taxon>
        <taxon>eudicotyledons</taxon>
        <taxon>Gunneridae</taxon>
        <taxon>Pentapetalae</taxon>
        <taxon>asterids</taxon>
        <taxon>lamiids</taxon>
        <taxon>Gentianales</taxon>
        <taxon>Rubiaceae</taxon>
        <taxon>Cinchonoideae</taxon>
        <taxon>Cinchoneae</taxon>
        <taxon>Cinchona</taxon>
    </lineage>
</organism>
<evidence type="ECO:0000313" key="4">
    <source>
        <dbReference type="Proteomes" id="UP001630127"/>
    </source>
</evidence>
<dbReference type="AlphaFoldDB" id="A0ABD3AU09"/>
<keyword evidence="2" id="KW-0472">Membrane</keyword>
<dbReference type="EMBL" id="JBJUIK010000002">
    <property type="protein sequence ID" value="KAL3534704.1"/>
    <property type="molecule type" value="Genomic_DNA"/>
</dbReference>
<gene>
    <name evidence="3" type="ORF">ACH5RR_003165</name>
</gene>
<name>A0ABD3AU09_9GENT</name>
<keyword evidence="4" id="KW-1185">Reference proteome</keyword>